<accession>A0AAD1D8Z8</accession>
<dbReference type="KEGG" id="smic:SmB9_34480"/>
<keyword evidence="6" id="KW-1185">Reference proteome</keyword>
<gene>
    <name evidence="4" type="ORF">DFR51_2625</name>
    <name evidence="3" type="ORF">SmB9_34480</name>
</gene>
<reference evidence="3 5" key="1">
    <citation type="submission" date="2018-06" db="EMBL/GenBank/DDBJ databases">
        <title>Complete Genome Sequence of the Microcystin-Degrading Bacterium Sphingosinicella microcystinivorans Strain B-9.</title>
        <authorList>
            <person name="Jin H."/>
            <person name="Nishizawa T."/>
            <person name="Guo Y."/>
            <person name="Nishizawa A."/>
            <person name="Park H."/>
            <person name="Kato H."/>
            <person name="Tsuji K."/>
            <person name="Harada K."/>
        </authorList>
    </citation>
    <scope>NUCLEOTIDE SEQUENCE [LARGE SCALE GENOMIC DNA]</scope>
    <source>
        <strain evidence="3 5">B9</strain>
    </source>
</reference>
<reference evidence="4 6" key="2">
    <citation type="submission" date="2018-10" db="EMBL/GenBank/DDBJ databases">
        <title>Genomic Encyclopedia of Type Strains, Phase IV (KMG-IV): sequencing the most valuable type-strain genomes for metagenomic binning, comparative biology and taxonomic classification.</title>
        <authorList>
            <person name="Goeker M."/>
        </authorList>
    </citation>
    <scope>NUCLEOTIDE SEQUENCE [LARGE SCALE GENOMIC DNA]</scope>
    <source>
        <strain evidence="4 6">DSM 19791</strain>
    </source>
</reference>
<feature type="signal peptide" evidence="1">
    <location>
        <begin position="1"/>
        <end position="22"/>
    </location>
</feature>
<dbReference type="NCBIfam" id="TIGR02595">
    <property type="entry name" value="PEP_CTERM"/>
    <property type="match status" value="1"/>
</dbReference>
<sequence length="301" mass="30622">MRYTTSILAACASLAIAGAAQATTITNGDLSMGLFDNGGLGKDGVGLALAGAGDAITPGCLCEGWGVAANGTGNKYVYGGGSTGFTSATLSDVTASSAKSVVTTNDGLTITHTYTPVAGETLFKIDVVIKNDSGAARTDVRYARTLDWDVTPGYFGDNYTSVYVPGVAPEGKVLHTSTNPFAVPDPMVQRAQDANTNVSGAVGDLGSYFIFSFGDLADGDELSFTTFIGAYTTESALLAAFAAAGVEAYSFTSGSRHVNAFGYGFAGLDLPPIGEVPEPAALALFGLGVLGLGAARRRRKA</sequence>
<dbReference type="InterPro" id="IPR013424">
    <property type="entry name" value="Ice-binding_C"/>
</dbReference>
<protein>
    <submittedName>
        <fullName evidence="4">Secreted protein with PEP-CTERM sorting signal/MYXO-CTERM domain-containing protein</fullName>
    </submittedName>
</protein>
<dbReference type="Pfam" id="PF07589">
    <property type="entry name" value="PEP-CTERM"/>
    <property type="match status" value="1"/>
</dbReference>
<evidence type="ECO:0000313" key="6">
    <source>
        <dbReference type="Proteomes" id="UP000276029"/>
    </source>
</evidence>
<dbReference type="EMBL" id="AP018711">
    <property type="protein sequence ID" value="BBE35790.1"/>
    <property type="molecule type" value="Genomic_DNA"/>
</dbReference>
<dbReference type="Proteomes" id="UP000275727">
    <property type="component" value="Chromosome"/>
</dbReference>
<dbReference type="AlphaFoldDB" id="A0AAD1D8Z8"/>
<feature type="chain" id="PRO_5042254725" evidence="1">
    <location>
        <begin position="23"/>
        <end position="301"/>
    </location>
</feature>
<evidence type="ECO:0000259" key="2">
    <source>
        <dbReference type="Pfam" id="PF07589"/>
    </source>
</evidence>
<evidence type="ECO:0000256" key="1">
    <source>
        <dbReference type="SAM" id="SignalP"/>
    </source>
</evidence>
<evidence type="ECO:0000313" key="4">
    <source>
        <dbReference type="EMBL" id="RKS87979.1"/>
    </source>
</evidence>
<keyword evidence="1" id="KW-0732">Signal</keyword>
<dbReference type="RefSeq" id="WP_197723651.1">
    <property type="nucleotide sequence ID" value="NZ_AP018711.1"/>
</dbReference>
<feature type="domain" description="Ice-binding protein C-terminal" evidence="2">
    <location>
        <begin position="276"/>
        <end position="298"/>
    </location>
</feature>
<name>A0AAD1D8Z8_SPHMI</name>
<organism evidence="3 5">
    <name type="scientific">Sphingosinicella microcystinivorans</name>
    <dbReference type="NCBI Taxonomy" id="335406"/>
    <lineage>
        <taxon>Bacteria</taxon>
        <taxon>Pseudomonadati</taxon>
        <taxon>Pseudomonadota</taxon>
        <taxon>Alphaproteobacteria</taxon>
        <taxon>Sphingomonadales</taxon>
        <taxon>Sphingosinicellaceae</taxon>
        <taxon>Sphingosinicella</taxon>
    </lineage>
</organism>
<evidence type="ECO:0000313" key="5">
    <source>
        <dbReference type="Proteomes" id="UP000275727"/>
    </source>
</evidence>
<dbReference type="Proteomes" id="UP000276029">
    <property type="component" value="Unassembled WGS sequence"/>
</dbReference>
<proteinExistence type="predicted"/>
<evidence type="ECO:0000313" key="3">
    <source>
        <dbReference type="EMBL" id="BBE35790.1"/>
    </source>
</evidence>
<dbReference type="EMBL" id="RBWX01000009">
    <property type="protein sequence ID" value="RKS87979.1"/>
    <property type="molecule type" value="Genomic_DNA"/>
</dbReference>